<dbReference type="GO" id="GO:0006633">
    <property type="term" value="P:fatty acid biosynthetic process"/>
    <property type="evidence" value="ECO:0007669"/>
    <property type="project" value="InterPro"/>
</dbReference>
<dbReference type="RefSeq" id="WP_085884192.1">
    <property type="nucleotide sequence ID" value="NZ_FWFR01000002.1"/>
</dbReference>
<feature type="domain" description="MaoC-like" evidence="1">
    <location>
        <begin position="16"/>
        <end position="112"/>
    </location>
</feature>
<dbReference type="Gene3D" id="3.10.129.10">
    <property type="entry name" value="Hotdog Thioesterase"/>
    <property type="match status" value="1"/>
</dbReference>
<dbReference type="EMBL" id="FWFR01000002">
    <property type="protein sequence ID" value="SLN63715.1"/>
    <property type="molecule type" value="Genomic_DNA"/>
</dbReference>
<dbReference type="InterPro" id="IPR003965">
    <property type="entry name" value="Fatty_acid_synthase"/>
</dbReference>
<dbReference type="PANTHER" id="PTHR43841:SF3">
    <property type="entry name" value="(3R)-HYDROXYACYL-ACP DEHYDRATASE SUBUNIT HADB"/>
    <property type="match status" value="1"/>
</dbReference>
<dbReference type="SUPFAM" id="SSF54637">
    <property type="entry name" value="Thioesterase/thiol ester dehydrase-isomerase"/>
    <property type="match status" value="1"/>
</dbReference>
<dbReference type="InParanoid" id="A0A1Y5TH79"/>
<dbReference type="InterPro" id="IPR002539">
    <property type="entry name" value="MaoC-like_dom"/>
</dbReference>
<evidence type="ECO:0000313" key="2">
    <source>
        <dbReference type="EMBL" id="SLN63715.1"/>
    </source>
</evidence>
<dbReference type="GO" id="GO:0005835">
    <property type="term" value="C:fatty acid synthase complex"/>
    <property type="evidence" value="ECO:0007669"/>
    <property type="project" value="InterPro"/>
</dbReference>
<organism evidence="2 3">
    <name type="scientific">Oceanibacterium hippocampi</name>
    <dbReference type="NCBI Taxonomy" id="745714"/>
    <lineage>
        <taxon>Bacteria</taxon>
        <taxon>Pseudomonadati</taxon>
        <taxon>Pseudomonadota</taxon>
        <taxon>Alphaproteobacteria</taxon>
        <taxon>Sneathiellales</taxon>
        <taxon>Sneathiellaceae</taxon>
        <taxon>Oceanibacterium</taxon>
    </lineage>
</organism>
<dbReference type="OrthoDB" id="4235906at2"/>
<dbReference type="Pfam" id="PF01575">
    <property type="entry name" value="MaoC_dehydratas"/>
    <property type="match status" value="1"/>
</dbReference>
<keyword evidence="2" id="KW-0808">Transferase</keyword>
<dbReference type="PANTHER" id="PTHR43841">
    <property type="entry name" value="3-HYDROXYACYL-THIOESTER DEHYDRATASE HTDX-RELATED"/>
    <property type="match status" value="1"/>
</dbReference>
<gene>
    <name evidence="2" type="ORF">OCH7691_02869</name>
</gene>
<evidence type="ECO:0000259" key="1">
    <source>
        <dbReference type="Pfam" id="PF01575"/>
    </source>
</evidence>
<accession>A0A1Y5TH79</accession>
<reference evidence="2 3" key="1">
    <citation type="submission" date="2017-03" db="EMBL/GenBank/DDBJ databases">
        <authorList>
            <person name="Afonso C.L."/>
            <person name="Miller P.J."/>
            <person name="Scott M.A."/>
            <person name="Spackman E."/>
            <person name="Goraichik I."/>
            <person name="Dimitrov K.M."/>
            <person name="Suarez D.L."/>
            <person name="Swayne D.E."/>
        </authorList>
    </citation>
    <scope>NUCLEOTIDE SEQUENCE [LARGE SCALE GENOMIC DNA]</scope>
    <source>
        <strain evidence="2 3">CECT 7691</strain>
    </source>
</reference>
<keyword evidence="3" id="KW-1185">Reference proteome</keyword>
<dbReference type="AlphaFoldDB" id="A0A1Y5TH79"/>
<evidence type="ECO:0000313" key="3">
    <source>
        <dbReference type="Proteomes" id="UP000193200"/>
    </source>
</evidence>
<dbReference type="InterPro" id="IPR029069">
    <property type="entry name" value="HotDog_dom_sf"/>
</dbReference>
<sequence>MTSGQTERRSFEAVNVGDRFEFSKPPVTTMQLAMYAGASGDFNRIHYDHHFSIEAGLGGVIAHGMLTMGMLAQAVTEWAGPGALVRDIRSRFLSPVRPGDVVVFKGNITEKNGSPVNGDCRLELDGYVVDRLVIRGAATVRLPAA</sequence>
<protein>
    <submittedName>
        <fullName evidence="2">Bifunctional enoyl-CoA hydratase/phosphate acetyltransferase</fullName>
    </submittedName>
</protein>
<dbReference type="Proteomes" id="UP000193200">
    <property type="component" value="Unassembled WGS sequence"/>
</dbReference>
<name>A0A1Y5TH79_9PROT</name>
<proteinExistence type="predicted"/>
<dbReference type="PRINTS" id="PR01483">
    <property type="entry name" value="FASYNTHASE"/>
</dbReference>
<dbReference type="GO" id="GO:0004312">
    <property type="term" value="F:fatty acid synthase activity"/>
    <property type="evidence" value="ECO:0007669"/>
    <property type="project" value="InterPro"/>
</dbReference>